<keyword evidence="11" id="KW-1185">Reference proteome</keyword>
<evidence type="ECO:0000313" key="10">
    <source>
        <dbReference type="EMBL" id="KAI8582770.1"/>
    </source>
</evidence>
<dbReference type="Proteomes" id="UP001206595">
    <property type="component" value="Unassembled WGS sequence"/>
</dbReference>
<evidence type="ECO:0000313" key="11">
    <source>
        <dbReference type="Proteomes" id="UP001206595"/>
    </source>
</evidence>
<evidence type="ECO:0000256" key="6">
    <source>
        <dbReference type="SAM" id="MobiDB-lite"/>
    </source>
</evidence>
<dbReference type="PANTHER" id="PTHR10887">
    <property type="entry name" value="DNA2/NAM7 HELICASE FAMILY"/>
    <property type="match status" value="1"/>
</dbReference>
<gene>
    <name evidence="10" type="ORF">K450DRAFT_269120</name>
</gene>
<dbReference type="RefSeq" id="XP_051447774.1">
    <property type="nucleotide sequence ID" value="XM_051592912.1"/>
</dbReference>
<evidence type="ECO:0000256" key="2">
    <source>
        <dbReference type="ARBA" id="ARBA00022741"/>
    </source>
</evidence>
<dbReference type="GO" id="GO:0006369">
    <property type="term" value="P:termination of RNA polymerase II transcription"/>
    <property type="evidence" value="ECO:0007669"/>
    <property type="project" value="TreeGrafter"/>
</dbReference>
<evidence type="ECO:0000256" key="5">
    <source>
        <dbReference type="ARBA" id="ARBA00022840"/>
    </source>
</evidence>
<feature type="region of interest" description="Disordered" evidence="6">
    <location>
        <begin position="350"/>
        <end position="371"/>
    </location>
</feature>
<keyword evidence="4" id="KW-0347">Helicase</keyword>
<protein>
    <submittedName>
        <fullName evidence="10">Uncharacterized protein</fullName>
    </submittedName>
</protein>
<keyword evidence="2" id="KW-0547">Nucleotide-binding</keyword>
<dbReference type="InterPro" id="IPR041679">
    <property type="entry name" value="DNA2/NAM7-like_C"/>
</dbReference>
<sequence length="1230" mass="136732">MSDQPCIQFVVLFTAQKLKKSKTWQDGFLKFYDFNKKMILIDEKGYNIDRKFQKGKRPPQVGDEIEFDGHLVTVENVAEGAFQPEPEIATVPNPQIVQLESKRQQAQKSASFKLRAKWKPPTITNVLDGDVQNNGTELQKTFATEIPDHVPEKKGAVVKIERVVEEPLVAHNEKYMEKLSPNKSMEKKKNIKDERQPAFSMQLHSATKGACLNETTNADIGSEADVQRVAQKSTYGPKTNTLSVDKPLPAIIDASGNANNKLVKPLYPVPPPKIDEPVLDNLDYQDNIAIVEEELSELQVEEPSNKRDIQFTPSNVSEDRDVDTLMDEMLPIATDEQRPHHLLISRSEAIDGQQGNERSNQHEFTAEEQQNVASYPVSYKSNMPTNMEDKEINAGQKRPVIDNTSEELPSAKRRIMVGLSKTKRQPLATKSSTTTVVAENAFSKSSFVKASEIRDVPVPNQIDPKHTVNKPQNSNPTKMYPPKSNPPKGQKATALIPMVSSTSKGFSIPSVINFPNASKAAQALQSKKGTSRRLTVPARFSSISQYVDTFTKLIQEHLQVLLQTYASYFHAQAKDWTQVQNPEPLARSRGLGLHMNANLARSDRYISGDLDYCLSIRNPQHRSKYGKDDIWVVSKSLQFDPSSTFLAKSTFFGPVGGSQLEIQCLTPRDGRIAGGMCKGLNSLVALRTVSASNEFMMLAALLSNIDEAPLLPAILSYDNGSRPKRKQLHDIPKVSKDDGKIVIYKSDGIDFNSRVNETIKRFTLNEDQARVLLATSECIIEHPQSTPKQSVSPIVLVHGVFGSGKSYLAAVLIIFIQELVDDINCGREPEDRITFNILVTSITNVAVDRILLSLLDLGYDDFVRVGSLRKIAKPILPHTIQSRVGKDGDIKELEAMLKDDAMSANDMASVETALQKFQKAESQAQMSDARVIGTTCVASVFEIFNDLTVPLILLDEASQIMEPMAMVSITKFFADRLILIGDPLQLPPTLVTPCEPDIVGQGIEKTLFDRCAEMGIPPIMLRTQYRCHPKISRLSNNLFYERRLIDGMHETDRPPLFAELPHVCFVNTNGTEMKRPGTQSYHNDMEARVATQVVQALVRLGISPIDIGVISLYKEQADKIESHLKSMSQSVFGSVQVSTVDAFQGAEKQVIILCTVRTNPSNFIDNPQRINVALSRAKSHLIILGKQDVLSMNQLWSCILKLTKDACLESAQLLNLLAQISASRRAANVD</sequence>
<dbReference type="InterPro" id="IPR041677">
    <property type="entry name" value="DNA2/NAM7_AAA_11"/>
</dbReference>
<accession>A0AAD5EGU4</accession>
<dbReference type="GO" id="GO:0004386">
    <property type="term" value="F:helicase activity"/>
    <property type="evidence" value="ECO:0007669"/>
    <property type="project" value="UniProtKB-KW"/>
</dbReference>
<dbReference type="EMBL" id="MU620899">
    <property type="protein sequence ID" value="KAI8582770.1"/>
    <property type="molecule type" value="Genomic_DNA"/>
</dbReference>
<evidence type="ECO:0000259" key="9">
    <source>
        <dbReference type="Pfam" id="PF13087"/>
    </source>
</evidence>
<feature type="domain" description="DNA2/NAM7 helicase-like C-terminal" evidence="9">
    <location>
        <begin position="1004"/>
        <end position="1187"/>
    </location>
</feature>
<dbReference type="SUPFAM" id="SSF52540">
    <property type="entry name" value="P-loop containing nucleoside triphosphate hydrolases"/>
    <property type="match status" value="1"/>
</dbReference>
<feature type="domain" description="DNA2/NAM7 helicase helicase" evidence="8">
    <location>
        <begin position="910"/>
        <end position="991"/>
    </location>
</feature>
<evidence type="ECO:0000256" key="1">
    <source>
        <dbReference type="ARBA" id="ARBA00007913"/>
    </source>
</evidence>
<dbReference type="PANTHER" id="PTHR10887:SF531">
    <property type="entry name" value="PROTEIN ZGRF1"/>
    <property type="match status" value="1"/>
</dbReference>
<proteinExistence type="inferred from homology"/>
<keyword evidence="3" id="KW-0378">Hydrolase</keyword>
<dbReference type="InterPro" id="IPR045055">
    <property type="entry name" value="DNA2/NAM7-like"/>
</dbReference>
<dbReference type="GO" id="GO:0005524">
    <property type="term" value="F:ATP binding"/>
    <property type="evidence" value="ECO:0007669"/>
    <property type="project" value="UniProtKB-KW"/>
</dbReference>
<dbReference type="GO" id="GO:0005694">
    <property type="term" value="C:chromosome"/>
    <property type="evidence" value="ECO:0007669"/>
    <property type="project" value="UniProtKB-ARBA"/>
</dbReference>
<dbReference type="FunFam" id="3.40.50.300:FF:000326">
    <property type="entry name" value="P-loop containing nucleoside triphosphate hydrolase"/>
    <property type="match status" value="1"/>
</dbReference>
<feature type="region of interest" description="Disordered" evidence="6">
    <location>
        <begin position="458"/>
        <end position="491"/>
    </location>
</feature>
<dbReference type="GeneID" id="75918254"/>
<dbReference type="GO" id="GO:0016604">
    <property type="term" value="C:nuclear body"/>
    <property type="evidence" value="ECO:0007669"/>
    <property type="project" value="TreeGrafter"/>
</dbReference>
<evidence type="ECO:0000259" key="8">
    <source>
        <dbReference type="Pfam" id="PF13086"/>
    </source>
</evidence>
<comment type="caution">
    <text evidence="10">The sequence shown here is derived from an EMBL/GenBank/DDBJ whole genome shotgun (WGS) entry which is preliminary data.</text>
</comment>
<dbReference type="InterPro" id="IPR027417">
    <property type="entry name" value="P-loop_NTPase"/>
</dbReference>
<organism evidence="10 11">
    <name type="scientific">Umbelopsis ramanniana AG</name>
    <dbReference type="NCBI Taxonomy" id="1314678"/>
    <lineage>
        <taxon>Eukaryota</taxon>
        <taxon>Fungi</taxon>
        <taxon>Fungi incertae sedis</taxon>
        <taxon>Mucoromycota</taxon>
        <taxon>Mucoromycotina</taxon>
        <taxon>Umbelopsidomycetes</taxon>
        <taxon>Umbelopsidales</taxon>
        <taxon>Umbelopsidaceae</taxon>
        <taxon>Umbelopsis</taxon>
    </lineage>
</organism>
<dbReference type="CDD" id="cd18808">
    <property type="entry name" value="SF1_C_Upf1"/>
    <property type="match status" value="1"/>
</dbReference>
<dbReference type="Pfam" id="PF13086">
    <property type="entry name" value="AAA_11"/>
    <property type="match status" value="1"/>
</dbReference>
<evidence type="ECO:0000259" key="7">
    <source>
        <dbReference type="Pfam" id="PF10382"/>
    </source>
</evidence>
<keyword evidence="5" id="KW-0067">ATP-binding</keyword>
<evidence type="ECO:0000256" key="4">
    <source>
        <dbReference type="ARBA" id="ARBA00022806"/>
    </source>
</evidence>
<dbReference type="InterPro" id="IPR047187">
    <property type="entry name" value="SF1_C_Upf1"/>
</dbReference>
<dbReference type="InterPro" id="IPR018838">
    <property type="entry name" value="ZGRF1-like_N"/>
</dbReference>
<dbReference type="Pfam" id="PF10382">
    <property type="entry name" value="ZGRF1-like_N"/>
    <property type="match status" value="1"/>
</dbReference>
<comment type="similarity">
    <text evidence="1">Belongs to the DNA2/NAM7 helicase family.</text>
</comment>
<feature type="domain" description="5'-3' DNA helicase ZGRF1-like N-terminal" evidence="7">
    <location>
        <begin position="7"/>
        <end position="78"/>
    </location>
</feature>
<dbReference type="GO" id="GO:0001147">
    <property type="term" value="F:transcription termination site sequence-specific DNA binding"/>
    <property type="evidence" value="ECO:0007669"/>
    <property type="project" value="TreeGrafter"/>
</dbReference>
<evidence type="ECO:0000256" key="3">
    <source>
        <dbReference type="ARBA" id="ARBA00022801"/>
    </source>
</evidence>
<reference evidence="10" key="2">
    <citation type="journal article" date="2022" name="Proc. Natl. Acad. Sci. U.S.A.">
        <title>Diploid-dominant life cycles characterize the early evolution of Fungi.</title>
        <authorList>
            <person name="Amses K.R."/>
            <person name="Simmons D.R."/>
            <person name="Longcore J.E."/>
            <person name="Mondo S.J."/>
            <person name="Seto K."/>
            <person name="Jeronimo G.H."/>
            <person name="Bonds A.E."/>
            <person name="Quandt C.A."/>
            <person name="Davis W.J."/>
            <person name="Chang Y."/>
            <person name="Federici B.A."/>
            <person name="Kuo A."/>
            <person name="LaButti K."/>
            <person name="Pangilinan J."/>
            <person name="Andreopoulos W."/>
            <person name="Tritt A."/>
            <person name="Riley R."/>
            <person name="Hundley H."/>
            <person name="Johnson J."/>
            <person name="Lipzen A."/>
            <person name="Barry K."/>
            <person name="Lang B.F."/>
            <person name="Cuomo C.A."/>
            <person name="Buchler N.E."/>
            <person name="Grigoriev I.V."/>
            <person name="Spatafora J.W."/>
            <person name="Stajich J.E."/>
            <person name="James T.Y."/>
        </authorList>
    </citation>
    <scope>NUCLEOTIDE SEQUENCE</scope>
    <source>
        <strain evidence="10">AG</strain>
    </source>
</reference>
<dbReference type="AlphaFoldDB" id="A0AAD5EGU4"/>
<dbReference type="GO" id="GO:0016787">
    <property type="term" value="F:hydrolase activity"/>
    <property type="evidence" value="ECO:0007669"/>
    <property type="project" value="UniProtKB-KW"/>
</dbReference>
<dbReference type="Gene3D" id="3.40.50.300">
    <property type="entry name" value="P-loop containing nucleotide triphosphate hydrolases"/>
    <property type="match status" value="2"/>
</dbReference>
<dbReference type="Pfam" id="PF13087">
    <property type="entry name" value="AAA_12"/>
    <property type="match status" value="1"/>
</dbReference>
<reference evidence="10" key="1">
    <citation type="submission" date="2021-06" db="EMBL/GenBank/DDBJ databases">
        <authorList>
            <consortium name="DOE Joint Genome Institute"/>
            <person name="Mondo S.J."/>
            <person name="Amses K.R."/>
            <person name="Simmons D.R."/>
            <person name="Longcore J.E."/>
            <person name="Seto K."/>
            <person name="Alves G.H."/>
            <person name="Bonds A.E."/>
            <person name="Quandt C.A."/>
            <person name="Davis W.J."/>
            <person name="Chang Y."/>
            <person name="Letcher P.M."/>
            <person name="Powell M.J."/>
            <person name="Kuo A."/>
            <person name="Labutti K."/>
            <person name="Pangilinan J."/>
            <person name="Andreopoulos W."/>
            <person name="Tritt A."/>
            <person name="Riley R."/>
            <person name="Hundley H."/>
            <person name="Johnson J."/>
            <person name="Lipzen A."/>
            <person name="Barry K."/>
            <person name="Berbee M.L."/>
            <person name="Buchler N.E."/>
            <person name="Grigoriev I.V."/>
            <person name="Spatafora J.W."/>
            <person name="Stajich J.E."/>
            <person name="James T.Y."/>
        </authorList>
    </citation>
    <scope>NUCLEOTIDE SEQUENCE</scope>
    <source>
        <strain evidence="10">AG</strain>
    </source>
</reference>
<name>A0AAD5EGU4_UMBRA</name>